<name>A0ACC7NE49_9BURK</name>
<accession>A0ACC7NE49</accession>
<proteinExistence type="predicted"/>
<dbReference type="EMBL" id="JAQQDW010000029">
    <property type="protein sequence ID" value="MFM0104953.1"/>
    <property type="molecule type" value="Genomic_DNA"/>
</dbReference>
<gene>
    <name evidence="1" type="ORF">PQR01_16060</name>
</gene>
<organism evidence="1 2">
    <name type="scientific">Paraburkholderia rhynchosiae</name>
    <dbReference type="NCBI Taxonomy" id="487049"/>
    <lineage>
        <taxon>Bacteria</taxon>
        <taxon>Pseudomonadati</taxon>
        <taxon>Pseudomonadota</taxon>
        <taxon>Betaproteobacteria</taxon>
        <taxon>Burkholderiales</taxon>
        <taxon>Burkholderiaceae</taxon>
        <taxon>Paraburkholderia</taxon>
    </lineage>
</organism>
<comment type="caution">
    <text evidence="1">The sequence shown here is derived from an EMBL/GenBank/DDBJ whole genome shotgun (WGS) entry which is preliminary data.</text>
</comment>
<evidence type="ECO:0000313" key="1">
    <source>
        <dbReference type="EMBL" id="MFM0104953.1"/>
    </source>
</evidence>
<feature type="non-terminal residue" evidence="1">
    <location>
        <position position="1"/>
    </location>
</feature>
<dbReference type="Proteomes" id="UP001629235">
    <property type="component" value="Unassembled WGS sequence"/>
</dbReference>
<evidence type="ECO:0000313" key="2">
    <source>
        <dbReference type="Proteomes" id="UP001629235"/>
    </source>
</evidence>
<keyword evidence="2" id="KW-1185">Reference proteome</keyword>
<protein>
    <submittedName>
        <fullName evidence="1">Uncharacterized protein</fullName>
    </submittedName>
</protein>
<sequence length="609" mass="60718">PVTLASSVNLGAAPAGSTEFGYYDWNGRNQDGALTASIANPDGSFETLSTIAPAASGSLSPTVVLQLYNANGQQTSGVAFTPSAGPNYTGTAGNTLSENLLQLGNGDLVAVYTHGYASNFGVGYQAFTAGGALNGSGQTLVANTNGSSGYSYYGTLTITGNNATSTSGVTASLVGGNEVSNSQFAVAYQSNLSGGVSTGTAGTYYHSYLQLVDETGGAVGAPVNLSKTTGTYDSLAPSVAALKEGGVVVVWASDSLASNGTVATSGQLSNFHLYEQTYTWSGATSSWVAGFSTEQRVDTNNNAGYVGVTANSIAKEAAVVGLEQGGYVEVWGQAATAGGVYSSTVSNIYAQEYDAAGNAIGTSQLISSSTSGQYNYSPTVSALADGGYAISWVTSTVAPTTSPSSNGSIVTAVYNADATLRSVGDTTPHPVTASYMAASADGATLAGPGDVGGGGVHTLSDGGHIGVTLQGAGNDLNTIVINNTGFASIDGGANGHNTLSLGASLSGSVTLNTANIHNIGDLNMGNNGASLTLNTADVLNMTPNKILTVEGGSNSALTLGSGVGTAGTNGWSSDGTVQYHGTAYHVYTSNLDPTAHVWVQTGVSAVTVH</sequence>
<reference evidence="1 2" key="1">
    <citation type="journal article" date="2024" name="Chem. Sci.">
        <title>Discovery of megapolipeptins by genome mining of a Burkholderiales bacteria collection.</title>
        <authorList>
            <person name="Paulo B.S."/>
            <person name="Recchia M.J.J."/>
            <person name="Lee S."/>
            <person name="Fergusson C.H."/>
            <person name="Romanowski S.B."/>
            <person name="Hernandez A."/>
            <person name="Krull N."/>
            <person name="Liu D.Y."/>
            <person name="Cavanagh H."/>
            <person name="Bos A."/>
            <person name="Gray C.A."/>
            <person name="Murphy B.T."/>
            <person name="Linington R.G."/>
            <person name="Eustaquio A.S."/>
        </authorList>
    </citation>
    <scope>NUCLEOTIDE SEQUENCE [LARGE SCALE GENOMIC DNA]</scope>
    <source>
        <strain evidence="1 2">RL18-126-BIB-B</strain>
    </source>
</reference>